<evidence type="ECO:0000256" key="3">
    <source>
        <dbReference type="ARBA" id="ARBA00038471"/>
    </source>
</evidence>
<dbReference type="Gene3D" id="1.20.140.40">
    <property type="entry name" value="Invertase/pectin methylesterase inhibitor family protein"/>
    <property type="match status" value="1"/>
</dbReference>
<feature type="signal peptide" evidence="4">
    <location>
        <begin position="1"/>
        <end position="18"/>
    </location>
</feature>
<dbReference type="SUPFAM" id="SSF101148">
    <property type="entry name" value="Plant invertase/pectin methylesterase inhibitor"/>
    <property type="match status" value="1"/>
</dbReference>
<dbReference type="GO" id="GO:0004857">
    <property type="term" value="F:enzyme inhibitor activity"/>
    <property type="evidence" value="ECO:0007669"/>
    <property type="project" value="InterPro"/>
</dbReference>
<reference evidence="6 7" key="1">
    <citation type="journal article" date="2016" name="DNA Res.">
        <title>The draft genome of MD-2 pineapple using hybrid error correction of long reads.</title>
        <authorList>
            <person name="Redwan R.M."/>
            <person name="Saidin A."/>
            <person name="Kumar S.V."/>
        </authorList>
    </citation>
    <scope>NUCLEOTIDE SEQUENCE [LARGE SCALE GENOMIC DNA]</scope>
    <source>
        <strain evidence="7">cv. MD2</strain>
        <tissue evidence="6">Leaf</tissue>
    </source>
</reference>
<gene>
    <name evidence="6" type="ORF">ACMD2_01352</name>
</gene>
<proteinExistence type="inferred from homology"/>
<dbReference type="SMART" id="SM00856">
    <property type="entry name" value="PMEI"/>
    <property type="match status" value="1"/>
</dbReference>
<evidence type="ECO:0000313" key="6">
    <source>
        <dbReference type="EMBL" id="OAY75778.1"/>
    </source>
</evidence>
<keyword evidence="1 4" id="KW-0732">Signal</keyword>
<dbReference type="NCBIfam" id="TIGR01614">
    <property type="entry name" value="PME_inhib"/>
    <property type="match status" value="1"/>
</dbReference>
<protein>
    <submittedName>
        <fullName evidence="6">Cell wall / vacuolar inhibitor of fructosidase 2</fullName>
    </submittedName>
</protein>
<keyword evidence="2" id="KW-1015">Disulfide bond</keyword>
<feature type="chain" id="PRO_5008285854" evidence="4">
    <location>
        <begin position="19"/>
        <end position="185"/>
    </location>
</feature>
<dbReference type="InterPro" id="IPR035513">
    <property type="entry name" value="Invertase/methylesterase_inhib"/>
</dbReference>
<evidence type="ECO:0000256" key="4">
    <source>
        <dbReference type="SAM" id="SignalP"/>
    </source>
</evidence>
<dbReference type="AlphaFoldDB" id="A0A199VFJ0"/>
<name>A0A199VFJ0_ANACO</name>
<accession>A0A199VFJ0</accession>
<dbReference type="EMBL" id="LSRQ01001999">
    <property type="protein sequence ID" value="OAY75778.1"/>
    <property type="molecule type" value="Genomic_DNA"/>
</dbReference>
<dbReference type="InterPro" id="IPR006501">
    <property type="entry name" value="Pectinesterase_inhib_dom"/>
</dbReference>
<organism evidence="6 7">
    <name type="scientific">Ananas comosus</name>
    <name type="common">Pineapple</name>
    <name type="synonym">Ananas ananas</name>
    <dbReference type="NCBI Taxonomy" id="4615"/>
    <lineage>
        <taxon>Eukaryota</taxon>
        <taxon>Viridiplantae</taxon>
        <taxon>Streptophyta</taxon>
        <taxon>Embryophyta</taxon>
        <taxon>Tracheophyta</taxon>
        <taxon>Spermatophyta</taxon>
        <taxon>Magnoliopsida</taxon>
        <taxon>Liliopsida</taxon>
        <taxon>Poales</taxon>
        <taxon>Bromeliaceae</taxon>
        <taxon>Bromelioideae</taxon>
        <taxon>Ananas</taxon>
    </lineage>
</organism>
<comment type="caution">
    <text evidence="6">The sequence shown here is derived from an EMBL/GenBank/DDBJ whole genome shotgun (WGS) entry which is preliminary data.</text>
</comment>
<evidence type="ECO:0000256" key="2">
    <source>
        <dbReference type="ARBA" id="ARBA00023157"/>
    </source>
</evidence>
<evidence type="ECO:0000256" key="1">
    <source>
        <dbReference type="ARBA" id="ARBA00022729"/>
    </source>
</evidence>
<dbReference type="Proteomes" id="UP000092600">
    <property type="component" value="Unassembled WGS sequence"/>
</dbReference>
<evidence type="ECO:0000313" key="7">
    <source>
        <dbReference type="Proteomes" id="UP000092600"/>
    </source>
</evidence>
<comment type="similarity">
    <text evidence="3">Belongs to the PMEI family.</text>
</comment>
<dbReference type="PANTHER" id="PTHR35357">
    <property type="entry name" value="OS02G0537100 PROTEIN"/>
    <property type="match status" value="1"/>
</dbReference>
<dbReference type="Pfam" id="PF04043">
    <property type="entry name" value="PMEI"/>
    <property type="match status" value="1"/>
</dbReference>
<sequence length="185" mass="18909">MATTLLLSLLLLSPLTFSVPTPMPTPTPSPTPLVRSTCNATTYYDLCVASLSSDPAAAAARDPTALSSILVSRAAADAANASAAAASLAGAAAAAEPSSAALRACAAKYAAARDALGRALAALAAAEYDYAFVHVGAAAEYPRACRALFRRQAPRLTFPAEIARREDALERLCTDALDIITLLGD</sequence>
<dbReference type="PANTHER" id="PTHR35357:SF8">
    <property type="entry name" value="OS01G0111000 PROTEIN"/>
    <property type="match status" value="1"/>
</dbReference>
<dbReference type="STRING" id="4615.A0A199VFJ0"/>
<evidence type="ECO:0000259" key="5">
    <source>
        <dbReference type="SMART" id="SM00856"/>
    </source>
</evidence>
<feature type="domain" description="Pectinesterase inhibitor" evidence="5">
    <location>
        <begin position="29"/>
        <end position="179"/>
    </location>
</feature>